<keyword evidence="1" id="KW-0195">Cyclin</keyword>
<dbReference type="SMART" id="SM00385">
    <property type="entry name" value="CYCLIN"/>
    <property type="match status" value="1"/>
</dbReference>
<dbReference type="GO" id="GO:0016538">
    <property type="term" value="F:cyclin-dependent protein serine/threonine kinase regulator activity"/>
    <property type="evidence" value="ECO:0007669"/>
    <property type="project" value="TreeGrafter"/>
</dbReference>
<feature type="region of interest" description="Disordered" evidence="2">
    <location>
        <begin position="53"/>
        <end position="73"/>
    </location>
</feature>
<comment type="similarity">
    <text evidence="1">Belongs to the cyclin family.</text>
</comment>
<dbReference type="CDD" id="cd20557">
    <property type="entry name" value="CYCLIN_ScPCL1-like"/>
    <property type="match status" value="1"/>
</dbReference>
<dbReference type="InterPro" id="IPR036915">
    <property type="entry name" value="Cyclin-like_sf"/>
</dbReference>
<feature type="region of interest" description="Disordered" evidence="2">
    <location>
        <begin position="278"/>
        <end position="397"/>
    </location>
</feature>
<name>A0A0F7SKP2_PHARH</name>
<evidence type="ECO:0000313" key="4">
    <source>
        <dbReference type="EMBL" id="CDZ98213.1"/>
    </source>
</evidence>
<dbReference type="GO" id="GO:0019901">
    <property type="term" value="F:protein kinase binding"/>
    <property type="evidence" value="ECO:0007669"/>
    <property type="project" value="InterPro"/>
</dbReference>
<feature type="region of interest" description="Disordered" evidence="2">
    <location>
        <begin position="218"/>
        <end position="249"/>
    </location>
</feature>
<dbReference type="Pfam" id="PF00134">
    <property type="entry name" value="Cyclin_N"/>
    <property type="match status" value="1"/>
</dbReference>
<evidence type="ECO:0000256" key="1">
    <source>
        <dbReference type="RuleBase" id="RU000383"/>
    </source>
</evidence>
<accession>A0A0F7SKP2</accession>
<reference evidence="4" key="1">
    <citation type="submission" date="2014-08" db="EMBL/GenBank/DDBJ databases">
        <authorList>
            <person name="Sharma Rahul"/>
            <person name="Thines Marco"/>
        </authorList>
    </citation>
    <scope>NUCLEOTIDE SEQUENCE</scope>
</reference>
<evidence type="ECO:0000259" key="3">
    <source>
        <dbReference type="SMART" id="SM00385"/>
    </source>
</evidence>
<feature type="compositionally biased region" description="Low complexity" evidence="2">
    <location>
        <begin position="334"/>
        <end position="346"/>
    </location>
</feature>
<dbReference type="SUPFAM" id="SSF47954">
    <property type="entry name" value="Cyclin-like"/>
    <property type="match status" value="1"/>
</dbReference>
<dbReference type="InterPro" id="IPR013763">
    <property type="entry name" value="Cyclin-like_dom"/>
</dbReference>
<feature type="domain" description="Cyclin-like" evidence="3">
    <location>
        <begin position="88"/>
        <end position="175"/>
    </location>
</feature>
<dbReference type="AlphaFoldDB" id="A0A0F7SKP2"/>
<dbReference type="Gene3D" id="1.10.472.10">
    <property type="entry name" value="Cyclin-like"/>
    <property type="match status" value="1"/>
</dbReference>
<evidence type="ECO:0000256" key="2">
    <source>
        <dbReference type="SAM" id="MobiDB-lite"/>
    </source>
</evidence>
<feature type="compositionally biased region" description="Low complexity" evidence="2">
    <location>
        <begin position="294"/>
        <end position="324"/>
    </location>
</feature>
<protein>
    <submittedName>
        <fullName evidence="4">Cyclin</fullName>
    </submittedName>
</protein>
<dbReference type="PANTHER" id="PTHR15615">
    <property type="match status" value="1"/>
</dbReference>
<dbReference type="GO" id="GO:0005634">
    <property type="term" value="C:nucleus"/>
    <property type="evidence" value="ECO:0007669"/>
    <property type="project" value="TreeGrafter"/>
</dbReference>
<dbReference type="EMBL" id="LN483326">
    <property type="protein sequence ID" value="CDZ98213.1"/>
    <property type="molecule type" value="Genomic_DNA"/>
</dbReference>
<dbReference type="GO" id="GO:0000307">
    <property type="term" value="C:cyclin-dependent protein kinase holoenzyme complex"/>
    <property type="evidence" value="ECO:0007669"/>
    <property type="project" value="TreeGrafter"/>
</dbReference>
<sequence length="438" mass="47636">MASTNARYASSLLPRSMHDPELLDMLKQGVTKEQIRHLAAKAISVIVVDQPSTALPTPPTSPSRDGYDSTEEELAQDISTPSLPSLQTFIRLLVEQSNVQPSTLLVTLVYLERLKSKLPRVAKGMHCTRHRVFLAALICAAKYLNDSSPKNKHWCRYAALFSLPEVTLMEKQLLYLLDYDLRVTEEELLIHYAPFIKSNREKRASKLAAVVENDVARRSGSSSAVSPTNVLPARQATKRPSTLLQPPVLTRCETQVPAIPSPPESLSDSSLRTLTQSLSTTHISAPRPMRLTIPASRSYHPSSASSSSSASDTSSPGSPGASPSRVPRLVHRGSTSSLSSSSSSSDSDSDYHHHRHHRRGEAVSQPKELHAPTKEAQPQKGSQRMSKMPSIPSLRPRGSFANLVASAGGWGRFMGVGGGSKGKETVRVAGLDEREIGY</sequence>
<proteinExistence type="inferred from homology"/>
<dbReference type="PANTHER" id="PTHR15615:SF10">
    <property type="entry name" value="PHO85 CYCLIN-2-RELATED"/>
    <property type="match status" value="1"/>
</dbReference>
<dbReference type="InterPro" id="IPR006671">
    <property type="entry name" value="Cyclin_N"/>
</dbReference>
<dbReference type="InterPro" id="IPR013922">
    <property type="entry name" value="Cyclin_PHO80-like"/>
</dbReference>
<organism evidence="4">
    <name type="scientific">Phaffia rhodozyma</name>
    <name type="common">Yeast</name>
    <name type="synonym">Xanthophyllomyces dendrorhous</name>
    <dbReference type="NCBI Taxonomy" id="264483"/>
    <lineage>
        <taxon>Eukaryota</taxon>
        <taxon>Fungi</taxon>
        <taxon>Dikarya</taxon>
        <taxon>Basidiomycota</taxon>
        <taxon>Agaricomycotina</taxon>
        <taxon>Tremellomycetes</taxon>
        <taxon>Cystofilobasidiales</taxon>
        <taxon>Mrakiaceae</taxon>
        <taxon>Phaffia</taxon>
    </lineage>
</organism>